<organism evidence="1 2">
    <name type="scientific">Corynebacterium singulare</name>
    <dbReference type="NCBI Taxonomy" id="161899"/>
    <lineage>
        <taxon>Bacteria</taxon>
        <taxon>Bacillati</taxon>
        <taxon>Actinomycetota</taxon>
        <taxon>Actinomycetes</taxon>
        <taxon>Mycobacteriales</taxon>
        <taxon>Corynebacteriaceae</taxon>
        <taxon>Corynebacterium</taxon>
    </lineage>
</organism>
<dbReference type="KEGG" id="csx:CSING_12470"/>
<proteinExistence type="predicted"/>
<dbReference type="AlphaFoldDB" id="A0A0B6F481"/>
<dbReference type="GO" id="GO:0016791">
    <property type="term" value="F:phosphatase activity"/>
    <property type="evidence" value="ECO:0007669"/>
    <property type="project" value="UniProtKB-ARBA"/>
</dbReference>
<reference evidence="1 2" key="1">
    <citation type="journal article" date="2015" name="Genome Announc.">
        <title>Complete Genome Sequence and Annotation of Corynebacterium singulare DSM 44357, Isolated from a Human Semen Specimen.</title>
        <authorList>
            <person name="Merten M."/>
            <person name="Brinkrolf K."/>
            <person name="Albersmeier A."/>
            <person name="Kutter Y."/>
            <person name="Ruckert C."/>
            <person name="Tauch A."/>
        </authorList>
    </citation>
    <scope>NUCLEOTIDE SEQUENCE [LARGE SCALE GENOMIC DNA]</scope>
    <source>
        <strain evidence="1">IBS B52218</strain>
    </source>
</reference>
<dbReference type="GO" id="GO:0005829">
    <property type="term" value="C:cytosol"/>
    <property type="evidence" value="ECO:0007669"/>
    <property type="project" value="TreeGrafter"/>
</dbReference>
<gene>
    <name evidence="1" type="ORF">CSING_12470</name>
</gene>
<dbReference type="Gene3D" id="3.30.1240.10">
    <property type="match status" value="1"/>
</dbReference>
<dbReference type="OrthoDB" id="3180855at2"/>
<dbReference type="SUPFAM" id="SSF56784">
    <property type="entry name" value="HAD-like"/>
    <property type="match status" value="1"/>
</dbReference>
<dbReference type="InterPro" id="IPR023214">
    <property type="entry name" value="HAD_sf"/>
</dbReference>
<dbReference type="Pfam" id="PF08282">
    <property type="entry name" value="Hydrolase_3"/>
    <property type="match status" value="1"/>
</dbReference>
<evidence type="ECO:0000313" key="1">
    <source>
        <dbReference type="EMBL" id="AJI79984.1"/>
    </source>
</evidence>
<protein>
    <submittedName>
        <fullName evidence="1">HAD-superfamily hydrolase, subfamily IIB</fullName>
    </submittedName>
</protein>
<dbReference type="STRING" id="161899.CSING_12470"/>
<dbReference type="EMBL" id="CP010827">
    <property type="protein sequence ID" value="AJI79984.1"/>
    <property type="molecule type" value="Genomic_DNA"/>
</dbReference>
<keyword evidence="1" id="KW-0378">Hydrolase</keyword>
<evidence type="ECO:0000313" key="2">
    <source>
        <dbReference type="Proteomes" id="UP000031890"/>
    </source>
</evidence>
<dbReference type="NCBIfam" id="TIGR00099">
    <property type="entry name" value="Cof-subfamily"/>
    <property type="match status" value="1"/>
</dbReference>
<name>A0A0B6F481_9CORY</name>
<dbReference type="CDD" id="cd07516">
    <property type="entry name" value="HAD_Pase"/>
    <property type="match status" value="1"/>
</dbReference>
<dbReference type="NCBIfam" id="TIGR01484">
    <property type="entry name" value="HAD-SF-IIB"/>
    <property type="match status" value="1"/>
</dbReference>
<dbReference type="InterPro" id="IPR036412">
    <property type="entry name" value="HAD-like_sf"/>
</dbReference>
<dbReference type="InterPro" id="IPR006379">
    <property type="entry name" value="HAD-SF_hydro_IIB"/>
</dbReference>
<sequence>MVMTFPERAPRLIVSDIDGTLLDRNHRVPKRNREAVSRAVAAGAEFALATGRPFRWIMPVLEQLPVRPVCVTSNGAVIYDSAEDRVLSAHELSPEALAETVNVATRVLQPLGGAGFGAERAGGSLLDPVEELFVVESHYSENALFEGFGLVSVGELVSKPAVKLLIRNTDYSAPELYELVAPHIDPELAHVTYSMSEGVLEVAAPNVTKRGGVQWLAEHHGIAREDIIAFGDMPNDIEMLEWAGFGVAMENAHPALVDVSDTTTLPHHQAGVATVLEHWF</sequence>
<dbReference type="Proteomes" id="UP000031890">
    <property type="component" value="Chromosome"/>
</dbReference>
<dbReference type="PANTHER" id="PTHR10000">
    <property type="entry name" value="PHOSPHOSERINE PHOSPHATASE"/>
    <property type="match status" value="1"/>
</dbReference>
<dbReference type="Gene3D" id="3.40.50.1000">
    <property type="entry name" value="HAD superfamily/HAD-like"/>
    <property type="match status" value="1"/>
</dbReference>
<accession>A0A0B6F481</accession>
<dbReference type="SFLD" id="SFLDS00003">
    <property type="entry name" value="Haloacid_Dehalogenase"/>
    <property type="match status" value="1"/>
</dbReference>
<dbReference type="PANTHER" id="PTHR10000:SF8">
    <property type="entry name" value="HAD SUPERFAMILY HYDROLASE-LIKE, TYPE 3"/>
    <property type="match status" value="1"/>
</dbReference>
<dbReference type="HOGENOM" id="CLU_044146_0_0_11"/>
<dbReference type="GO" id="GO:0000287">
    <property type="term" value="F:magnesium ion binding"/>
    <property type="evidence" value="ECO:0007669"/>
    <property type="project" value="TreeGrafter"/>
</dbReference>
<dbReference type="SFLD" id="SFLDG01140">
    <property type="entry name" value="C2.B:_Phosphomannomutase_and_P"/>
    <property type="match status" value="1"/>
</dbReference>
<dbReference type="InterPro" id="IPR000150">
    <property type="entry name" value="Cof"/>
</dbReference>